<reference evidence="2" key="1">
    <citation type="submission" date="2014-09" db="EMBL/GenBank/DDBJ databases">
        <authorList>
            <person name="Magalhaes I.L.F."/>
            <person name="Oliveira U."/>
            <person name="Santos F.R."/>
            <person name="Vidigal T.H.D.A."/>
            <person name="Brescovit A.D."/>
            <person name="Santos A.J."/>
        </authorList>
    </citation>
    <scope>NUCLEOTIDE SEQUENCE</scope>
    <source>
        <tissue evidence="2">Shoot tissue taken approximately 20 cm above the soil surface</tissue>
    </source>
</reference>
<name>A0A0A9C1N5_ARUDO</name>
<organism evidence="2">
    <name type="scientific">Arundo donax</name>
    <name type="common">Giant reed</name>
    <name type="synonym">Donax arundinaceus</name>
    <dbReference type="NCBI Taxonomy" id="35708"/>
    <lineage>
        <taxon>Eukaryota</taxon>
        <taxon>Viridiplantae</taxon>
        <taxon>Streptophyta</taxon>
        <taxon>Embryophyta</taxon>
        <taxon>Tracheophyta</taxon>
        <taxon>Spermatophyta</taxon>
        <taxon>Magnoliopsida</taxon>
        <taxon>Liliopsida</taxon>
        <taxon>Poales</taxon>
        <taxon>Poaceae</taxon>
        <taxon>PACMAD clade</taxon>
        <taxon>Arundinoideae</taxon>
        <taxon>Arundineae</taxon>
        <taxon>Arundo</taxon>
    </lineage>
</organism>
<feature type="compositionally biased region" description="Polar residues" evidence="1">
    <location>
        <begin position="8"/>
        <end position="22"/>
    </location>
</feature>
<proteinExistence type="predicted"/>
<evidence type="ECO:0000313" key="2">
    <source>
        <dbReference type="EMBL" id="JAD67310.1"/>
    </source>
</evidence>
<sequence>MHEHDVVYSNSRQRWGRTQATSKARGHAHLWW</sequence>
<evidence type="ECO:0000256" key="1">
    <source>
        <dbReference type="SAM" id="MobiDB-lite"/>
    </source>
</evidence>
<dbReference type="AlphaFoldDB" id="A0A0A9C1N5"/>
<protein>
    <submittedName>
        <fullName evidence="2">Uncharacterized protein</fullName>
    </submittedName>
</protein>
<dbReference type="EMBL" id="GBRH01230585">
    <property type="protein sequence ID" value="JAD67310.1"/>
    <property type="molecule type" value="Transcribed_RNA"/>
</dbReference>
<reference evidence="2" key="2">
    <citation type="journal article" date="2015" name="Data Brief">
        <title>Shoot transcriptome of the giant reed, Arundo donax.</title>
        <authorList>
            <person name="Barrero R.A."/>
            <person name="Guerrero F.D."/>
            <person name="Moolhuijzen P."/>
            <person name="Goolsby J.A."/>
            <person name="Tidwell J."/>
            <person name="Bellgard S.E."/>
            <person name="Bellgard M.I."/>
        </authorList>
    </citation>
    <scope>NUCLEOTIDE SEQUENCE</scope>
    <source>
        <tissue evidence="2">Shoot tissue taken approximately 20 cm above the soil surface</tissue>
    </source>
</reference>
<accession>A0A0A9C1N5</accession>
<feature type="region of interest" description="Disordered" evidence="1">
    <location>
        <begin position="1"/>
        <end position="32"/>
    </location>
</feature>